<protein>
    <submittedName>
        <fullName evidence="2">Uncharacterized protein</fullName>
    </submittedName>
</protein>
<comment type="caution">
    <text evidence="2">The sequence shown here is derived from an EMBL/GenBank/DDBJ whole genome shotgun (WGS) entry which is preliminary data.</text>
</comment>
<accession>A0ABT9KTQ5</accession>
<dbReference type="Proteomes" id="UP001234880">
    <property type="component" value="Unassembled WGS sequence"/>
</dbReference>
<proteinExistence type="predicted"/>
<feature type="region of interest" description="Disordered" evidence="1">
    <location>
        <begin position="1"/>
        <end position="96"/>
    </location>
</feature>
<reference evidence="2 3" key="1">
    <citation type="submission" date="2023-07" db="EMBL/GenBank/DDBJ databases">
        <title>Sequencing the genomes of 1000 actinobacteria strains.</title>
        <authorList>
            <person name="Klenk H.-P."/>
        </authorList>
    </citation>
    <scope>NUCLEOTIDE SEQUENCE [LARGE SCALE GENOMIC DNA]</scope>
    <source>
        <strain evidence="2 3">DSM 41600</strain>
    </source>
</reference>
<evidence type="ECO:0000256" key="1">
    <source>
        <dbReference type="SAM" id="MobiDB-lite"/>
    </source>
</evidence>
<dbReference type="EMBL" id="JAURUE010000001">
    <property type="protein sequence ID" value="MDP9611510.1"/>
    <property type="molecule type" value="Genomic_DNA"/>
</dbReference>
<name>A0ABT9KTQ5_9ACTN</name>
<keyword evidence="3" id="KW-1185">Reference proteome</keyword>
<evidence type="ECO:0000313" key="3">
    <source>
        <dbReference type="Proteomes" id="UP001234880"/>
    </source>
</evidence>
<gene>
    <name evidence="2" type="ORF">JOF35_003787</name>
</gene>
<feature type="compositionally biased region" description="Polar residues" evidence="1">
    <location>
        <begin position="78"/>
        <end position="96"/>
    </location>
</feature>
<sequence length="96" mass="9683">MHQHRPEMRLTAAGTARCPGRTAIRPGQDTAARVAGGRRSAFGGAPGVSPRGALRGVLGALSEDRPSEGQPSEAPTGDQPSESPAGHQSSGVPFGS</sequence>
<evidence type="ECO:0000313" key="2">
    <source>
        <dbReference type="EMBL" id="MDP9611510.1"/>
    </source>
</evidence>
<organism evidence="2 3">
    <name type="scientific">Streptomyces demainii</name>
    <dbReference type="NCBI Taxonomy" id="588122"/>
    <lineage>
        <taxon>Bacteria</taxon>
        <taxon>Bacillati</taxon>
        <taxon>Actinomycetota</taxon>
        <taxon>Actinomycetes</taxon>
        <taxon>Kitasatosporales</taxon>
        <taxon>Streptomycetaceae</taxon>
        <taxon>Streptomyces</taxon>
    </lineage>
</organism>